<name>A0AAV2RU50_MEGNR</name>
<dbReference type="GO" id="GO:0071897">
    <property type="term" value="P:DNA biosynthetic process"/>
    <property type="evidence" value="ECO:0007669"/>
    <property type="project" value="UniProtKB-ARBA"/>
</dbReference>
<proteinExistence type="predicted"/>
<protein>
    <recommendedName>
        <fullName evidence="1">Reverse transcriptase domain-containing protein</fullName>
    </recommendedName>
</protein>
<evidence type="ECO:0000313" key="2">
    <source>
        <dbReference type="EMBL" id="CAL4137189.1"/>
    </source>
</evidence>
<dbReference type="PROSITE" id="PS50878">
    <property type="entry name" value="RT_POL"/>
    <property type="match status" value="1"/>
</dbReference>
<keyword evidence="4" id="KW-1185">Reference proteome</keyword>
<comment type="caution">
    <text evidence="2">The sequence shown here is derived from an EMBL/GenBank/DDBJ whole genome shotgun (WGS) entry which is preliminary data.</text>
</comment>
<feature type="domain" description="Reverse transcriptase" evidence="1">
    <location>
        <begin position="1"/>
        <end position="186"/>
    </location>
</feature>
<reference evidence="2 4" key="1">
    <citation type="submission" date="2024-05" db="EMBL/GenBank/DDBJ databases">
        <authorList>
            <person name="Wallberg A."/>
        </authorList>
    </citation>
    <scope>NUCLEOTIDE SEQUENCE [LARGE SCALE GENOMIC DNA]</scope>
</reference>
<gene>
    <name evidence="2" type="ORF">MNOR_LOCUS27943</name>
    <name evidence="3" type="ORF">MNOR_LOCUS40572</name>
</gene>
<dbReference type="EMBL" id="CAXKWB010030128">
    <property type="protein sequence ID" value="CAL4137189.1"/>
    <property type="molecule type" value="Genomic_DNA"/>
</dbReference>
<dbReference type="PANTHER" id="PTHR33332">
    <property type="entry name" value="REVERSE TRANSCRIPTASE DOMAIN-CONTAINING PROTEIN"/>
    <property type="match status" value="1"/>
</dbReference>
<sequence length="206" mass="22942">MDHIKMLNSQNLFAGMVLMDLQKAFDTVDHDILCKKLEAMGLDFTKWFQSYLKNRKQKVVANDTSSEAGVVTCGVPQGSILGPLLFLCYVNDMPMSVKCKLLLYADDSALIISGSDPKVIAENLSKELESCRQWLIDNKLSLHLGKTEAIIFGSKRKLSKIKSFEVKSGDVVINNVNNVKYLGLQIDNTLAGENIVMSILKRLILD</sequence>
<dbReference type="Pfam" id="PF00078">
    <property type="entry name" value="RVT_1"/>
    <property type="match status" value="1"/>
</dbReference>
<dbReference type="EMBL" id="CAXKWB010126724">
    <property type="protein sequence ID" value="CAL4239952.1"/>
    <property type="molecule type" value="Genomic_DNA"/>
</dbReference>
<dbReference type="AlphaFoldDB" id="A0AAV2RU50"/>
<accession>A0AAV2RU50</accession>
<organism evidence="2 4">
    <name type="scientific">Meganyctiphanes norvegica</name>
    <name type="common">Northern krill</name>
    <name type="synonym">Thysanopoda norvegica</name>
    <dbReference type="NCBI Taxonomy" id="48144"/>
    <lineage>
        <taxon>Eukaryota</taxon>
        <taxon>Metazoa</taxon>
        <taxon>Ecdysozoa</taxon>
        <taxon>Arthropoda</taxon>
        <taxon>Crustacea</taxon>
        <taxon>Multicrustacea</taxon>
        <taxon>Malacostraca</taxon>
        <taxon>Eumalacostraca</taxon>
        <taxon>Eucarida</taxon>
        <taxon>Euphausiacea</taxon>
        <taxon>Euphausiidae</taxon>
        <taxon>Meganyctiphanes</taxon>
    </lineage>
</organism>
<dbReference type="InterPro" id="IPR000477">
    <property type="entry name" value="RT_dom"/>
</dbReference>
<evidence type="ECO:0000259" key="1">
    <source>
        <dbReference type="PROSITE" id="PS50878"/>
    </source>
</evidence>
<evidence type="ECO:0000313" key="3">
    <source>
        <dbReference type="EMBL" id="CAL4239952.1"/>
    </source>
</evidence>
<evidence type="ECO:0000313" key="4">
    <source>
        <dbReference type="Proteomes" id="UP001497623"/>
    </source>
</evidence>
<dbReference type="InterPro" id="IPR043502">
    <property type="entry name" value="DNA/RNA_pol_sf"/>
</dbReference>
<dbReference type="Proteomes" id="UP001497623">
    <property type="component" value="Unassembled WGS sequence"/>
</dbReference>
<dbReference type="SUPFAM" id="SSF56672">
    <property type="entry name" value="DNA/RNA polymerases"/>
    <property type="match status" value="1"/>
</dbReference>